<evidence type="ECO:0000256" key="1">
    <source>
        <dbReference type="SAM" id="MobiDB-lite"/>
    </source>
</evidence>
<name>A4TGI7_MYCGI</name>
<geneLocation type="plasmid" evidence="2">
    <name>pMFLV02</name>
</geneLocation>
<feature type="compositionally biased region" description="Basic and acidic residues" evidence="1">
    <location>
        <begin position="12"/>
        <end position="24"/>
    </location>
</feature>
<evidence type="ECO:0000313" key="2">
    <source>
        <dbReference type="EMBL" id="ABP48053.1"/>
    </source>
</evidence>
<feature type="region of interest" description="Disordered" evidence="1">
    <location>
        <begin position="1"/>
        <end position="32"/>
    </location>
</feature>
<sequence length="91" mass="8965">MENTPSGGAVHRGPEIPRRSEKRSAAFGDRGVGVPCSRGALHELAGDGTAVMGSTAAVGAPFSDRGPGVARGGGRLDVATGGRAAVMSLGH</sequence>
<dbReference type="KEGG" id="mgi:Mflv_5592"/>
<keyword evidence="2" id="KW-0614">Plasmid</keyword>
<accession>A4TGI7</accession>
<protein>
    <submittedName>
        <fullName evidence="2">Uncharacterized protein</fullName>
    </submittedName>
</protein>
<gene>
    <name evidence="2" type="ordered locus">Mflv_5592</name>
</gene>
<dbReference type="HOGENOM" id="CLU_2423747_0_0_11"/>
<organism evidence="2">
    <name type="scientific">Mycolicibacterium gilvum (strain PYR-GCK)</name>
    <name type="common">Mycobacterium gilvum (strain PYR-GCK)</name>
    <dbReference type="NCBI Taxonomy" id="350054"/>
    <lineage>
        <taxon>Bacteria</taxon>
        <taxon>Bacillati</taxon>
        <taxon>Actinomycetota</taxon>
        <taxon>Actinomycetes</taxon>
        <taxon>Mycobacteriales</taxon>
        <taxon>Mycobacteriaceae</taxon>
        <taxon>Mycolicibacterium</taxon>
    </lineage>
</organism>
<dbReference type="EMBL" id="CP000658">
    <property type="protein sequence ID" value="ABP48053.1"/>
    <property type="molecule type" value="Genomic_DNA"/>
</dbReference>
<reference evidence="2" key="1">
    <citation type="submission" date="2007-04" db="EMBL/GenBank/DDBJ databases">
        <title>Complete sequence of plasmid2 pMFLV02 of Mycobacterium gilvum PYR-GCK.</title>
        <authorList>
            <consortium name="US DOE Joint Genome Institute"/>
            <person name="Copeland A."/>
            <person name="Lucas S."/>
            <person name="Lapidus A."/>
            <person name="Barry K."/>
            <person name="Detter J.C."/>
            <person name="Glavina del Rio T."/>
            <person name="Hammon N."/>
            <person name="Israni S."/>
            <person name="Dalin E."/>
            <person name="Tice H."/>
            <person name="Pitluck S."/>
            <person name="Chain P."/>
            <person name="Malfatti S."/>
            <person name="Shin M."/>
            <person name="Vergez L."/>
            <person name="Schmutz J."/>
            <person name="Larimer F."/>
            <person name="Land M."/>
            <person name="Hauser L."/>
            <person name="Kyrpides N."/>
            <person name="Mikhailova N."/>
            <person name="Miller C."/>
            <person name="Richardson P."/>
        </authorList>
    </citation>
    <scope>NUCLEOTIDE SEQUENCE</scope>
    <source>
        <strain evidence="2">PYR-GCK</strain>
        <plasmid evidence="2">pMFLV02</plasmid>
    </source>
</reference>
<proteinExistence type="predicted"/>
<dbReference type="AlphaFoldDB" id="A4TGI7"/>